<keyword evidence="1" id="KW-0812">Transmembrane</keyword>
<protein>
    <recommendedName>
        <fullName evidence="4">Gustatory receptor</fullName>
    </recommendedName>
</protein>
<keyword evidence="3" id="KW-1185">Reference proteome</keyword>
<name>A0A4Y2K4D4_ARAVE</name>
<proteinExistence type="predicted"/>
<reference evidence="2 3" key="1">
    <citation type="journal article" date="2019" name="Sci. Rep.">
        <title>Orb-weaving spider Araneus ventricosus genome elucidates the spidroin gene catalogue.</title>
        <authorList>
            <person name="Kono N."/>
            <person name="Nakamura H."/>
            <person name="Ohtoshi R."/>
            <person name="Moran D.A.P."/>
            <person name="Shinohara A."/>
            <person name="Yoshida Y."/>
            <person name="Fujiwara M."/>
            <person name="Mori M."/>
            <person name="Tomita M."/>
            <person name="Arakawa K."/>
        </authorList>
    </citation>
    <scope>NUCLEOTIDE SEQUENCE [LARGE SCALE GENOMIC DNA]</scope>
</reference>
<feature type="transmembrane region" description="Helical" evidence="1">
    <location>
        <begin position="311"/>
        <end position="331"/>
    </location>
</feature>
<feature type="transmembrane region" description="Helical" evidence="1">
    <location>
        <begin position="66"/>
        <end position="83"/>
    </location>
</feature>
<feature type="transmembrane region" description="Helical" evidence="1">
    <location>
        <begin position="147"/>
        <end position="168"/>
    </location>
</feature>
<evidence type="ECO:0000256" key="1">
    <source>
        <dbReference type="SAM" id="Phobius"/>
    </source>
</evidence>
<feature type="transmembrane region" description="Helical" evidence="1">
    <location>
        <begin position="95"/>
        <end position="112"/>
    </location>
</feature>
<evidence type="ECO:0008006" key="4">
    <source>
        <dbReference type="Google" id="ProtNLM"/>
    </source>
</evidence>
<gene>
    <name evidence="2" type="ORF">AVEN_1238_1</name>
</gene>
<accession>A0A4Y2K4D4</accession>
<sequence length="416" mass="47720">MPQRIVNRKTQLFVSSSFANKKVKCHQFSRPIWTPLLYALLIIGVSTPGKPKHRRSPALIKNAMKYILNIIWNLILFTSLVLNGYESAITLHKRHIMLLFNTLLLILMRFAVQVKLRVVVKNFETLDGYLLTGYINSRWKKGLKMWVWAWSFLVFVYGIACMVKMWIITDISGAKTESLAWNDISMHMKEWPLLVKTVNVLFCILLSSRAAVANYASTVTALLFCFTFKMEQRIVQSTKFRIDKVLKRDLSNETFADIAQEINKATSLLQSVNESLSVVIFILICYWLSSIFFCLTNILSDDNLYQSETQTQLYISCVVIIFYAMFAYLAHLASKVKQEYRDLKSCILVAMESDSKLFEDEFFAANYELLGRIHDRLGTKSSIMPLELFTLDAKLIHTVLGAIITYGVIISQSLGN</sequence>
<dbReference type="Proteomes" id="UP000499080">
    <property type="component" value="Unassembled WGS sequence"/>
</dbReference>
<evidence type="ECO:0000313" key="3">
    <source>
        <dbReference type="Proteomes" id="UP000499080"/>
    </source>
</evidence>
<feature type="transmembrane region" description="Helical" evidence="1">
    <location>
        <begin position="276"/>
        <end position="299"/>
    </location>
</feature>
<dbReference type="AlphaFoldDB" id="A0A4Y2K4D4"/>
<comment type="caution">
    <text evidence="2">The sequence shown here is derived from an EMBL/GenBank/DDBJ whole genome shotgun (WGS) entry which is preliminary data.</text>
</comment>
<organism evidence="2 3">
    <name type="scientific">Araneus ventricosus</name>
    <name type="common">Orbweaver spider</name>
    <name type="synonym">Epeira ventricosa</name>
    <dbReference type="NCBI Taxonomy" id="182803"/>
    <lineage>
        <taxon>Eukaryota</taxon>
        <taxon>Metazoa</taxon>
        <taxon>Ecdysozoa</taxon>
        <taxon>Arthropoda</taxon>
        <taxon>Chelicerata</taxon>
        <taxon>Arachnida</taxon>
        <taxon>Araneae</taxon>
        <taxon>Araneomorphae</taxon>
        <taxon>Entelegynae</taxon>
        <taxon>Araneoidea</taxon>
        <taxon>Araneidae</taxon>
        <taxon>Araneus</taxon>
    </lineage>
</organism>
<feature type="transmembrane region" description="Helical" evidence="1">
    <location>
        <begin position="198"/>
        <end position="226"/>
    </location>
</feature>
<keyword evidence="1" id="KW-0472">Membrane</keyword>
<dbReference type="OrthoDB" id="6429251at2759"/>
<keyword evidence="1" id="KW-1133">Transmembrane helix</keyword>
<feature type="transmembrane region" description="Helical" evidence="1">
    <location>
        <begin position="28"/>
        <end position="45"/>
    </location>
</feature>
<evidence type="ECO:0000313" key="2">
    <source>
        <dbReference type="EMBL" id="GBM96708.1"/>
    </source>
</evidence>
<dbReference type="EMBL" id="BGPR01004169">
    <property type="protein sequence ID" value="GBM96708.1"/>
    <property type="molecule type" value="Genomic_DNA"/>
</dbReference>